<dbReference type="Pfam" id="PF02518">
    <property type="entry name" value="HATPase_c"/>
    <property type="match status" value="1"/>
</dbReference>
<dbReference type="Gene3D" id="3.40.50.2300">
    <property type="match status" value="1"/>
</dbReference>
<dbReference type="InterPro" id="IPR011006">
    <property type="entry name" value="CheY-like_superfamily"/>
</dbReference>
<dbReference type="AlphaFoldDB" id="A0A1G5RJ51"/>
<dbReference type="SMART" id="SM00448">
    <property type="entry name" value="REC"/>
    <property type="match status" value="1"/>
</dbReference>
<evidence type="ECO:0000313" key="17">
    <source>
        <dbReference type="EMBL" id="SCZ74135.1"/>
    </source>
</evidence>
<keyword evidence="12" id="KW-1133">Transmembrane helix</keyword>
<dbReference type="InterPro" id="IPR003661">
    <property type="entry name" value="HisK_dim/P_dom"/>
</dbReference>
<dbReference type="PROSITE" id="PS50109">
    <property type="entry name" value="HIS_KIN"/>
    <property type="match status" value="1"/>
</dbReference>
<dbReference type="InterPro" id="IPR003594">
    <property type="entry name" value="HATPase_dom"/>
</dbReference>
<dbReference type="InterPro" id="IPR001789">
    <property type="entry name" value="Sig_transdc_resp-reg_receiver"/>
</dbReference>
<dbReference type="SUPFAM" id="SSF55874">
    <property type="entry name" value="ATPase domain of HSP90 chaperone/DNA topoisomerase II/histidine kinase"/>
    <property type="match status" value="1"/>
</dbReference>
<evidence type="ECO:0000259" key="14">
    <source>
        <dbReference type="PROSITE" id="PS50110"/>
    </source>
</evidence>
<keyword evidence="3 11" id="KW-0597">Phosphoprotein</keyword>
<comment type="subunit">
    <text evidence="9">At low DSF concentrations, interacts with RpfF.</text>
</comment>
<dbReference type="PRINTS" id="PR00344">
    <property type="entry name" value="BCTRLSENSOR"/>
</dbReference>
<feature type="transmembrane region" description="Helical" evidence="12">
    <location>
        <begin position="124"/>
        <end position="142"/>
    </location>
</feature>
<dbReference type="InterPro" id="IPR035965">
    <property type="entry name" value="PAS-like_dom_sf"/>
</dbReference>
<feature type="domain" description="PAC" evidence="16">
    <location>
        <begin position="306"/>
        <end position="358"/>
    </location>
</feature>
<dbReference type="FunFam" id="1.10.287.130:FF:000002">
    <property type="entry name" value="Two-component osmosensing histidine kinase"/>
    <property type="match status" value="1"/>
</dbReference>
<dbReference type="Gene3D" id="1.10.287.130">
    <property type="match status" value="1"/>
</dbReference>
<dbReference type="InterPro" id="IPR004358">
    <property type="entry name" value="Sig_transdc_His_kin-like_C"/>
</dbReference>
<dbReference type="GO" id="GO:0000155">
    <property type="term" value="F:phosphorelay sensor kinase activity"/>
    <property type="evidence" value="ECO:0007669"/>
    <property type="project" value="InterPro"/>
</dbReference>
<feature type="domain" description="Histidine kinase" evidence="13">
    <location>
        <begin position="376"/>
        <end position="596"/>
    </location>
</feature>
<feature type="transmembrane region" description="Helical" evidence="12">
    <location>
        <begin position="88"/>
        <end position="112"/>
    </location>
</feature>
<dbReference type="EMBL" id="FMWG01000022">
    <property type="protein sequence ID" value="SCZ74135.1"/>
    <property type="molecule type" value="Genomic_DNA"/>
</dbReference>
<dbReference type="STRING" id="1156985.SAMN04488118_1229"/>
<evidence type="ECO:0000256" key="3">
    <source>
        <dbReference type="ARBA" id="ARBA00022553"/>
    </source>
</evidence>
<protein>
    <recommendedName>
        <fullName evidence="10">Sensory/regulatory protein RpfC</fullName>
        <ecNumber evidence="2">2.7.13.3</ecNumber>
    </recommendedName>
</protein>
<dbReference type="NCBIfam" id="TIGR00229">
    <property type="entry name" value="sensory_box"/>
    <property type="match status" value="1"/>
</dbReference>
<proteinExistence type="predicted"/>
<evidence type="ECO:0000256" key="2">
    <source>
        <dbReference type="ARBA" id="ARBA00012438"/>
    </source>
</evidence>
<evidence type="ECO:0000256" key="9">
    <source>
        <dbReference type="ARBA" id="ARBA00064003"/>
    </source>
</evidence>
<reference evidence="17 18" key="1">
    <citation type="submission" date="2016-10" db="EMBL/GenBank/DDBJ databases">
        <authorList>
            <person name="de Groot N.N."/>
        </authorList>
    </citation>
    <scope>NUCLEOTIDE SEQUENCE [LARGE SCALE GENOMIC DNA]</scope>
    <source>
        <strain evidence="17 18">U95</strain>
    </source>
</reference>
<dbReference type="Proteomes" id="UP000198767">
    <property type="component" value="Unassembled WGS sequence"/>
</dbReference>
<dbReference type="Gene3D" id="3.30.565.10">
    <property type="entry name" value="Histidine kinase-like ATPase, C-terminal domain"/>
    <property type="match status" value="1"/>
</dbReference>
<dbReference type="InterPro" id="IPR036890">
    <property type="entry name" value="HATPase_C_sf"/>
</dbReference>
<dbReference type="Pfam" id="PF00072">
    <property type="entry name" value="Response_reg"/>
    <property type="match status" value="1"/>
</dbReference>
<gene>
    <name evidence="17" type="ORF">SAMN04488118_1229</name>
</gene>
<dbReference type="PROSITE" id="PS50113">
    <property type="entry name" value="PAC"/>
    <property type="match status" value="1"/>
</dbReference>
<evidence type="ECO:0000256" key="12">
    <source>
        <dbReference type="SAM" id="Phobius"/>
    </source>
</evidence>
<evidence type="ECO:0000259" key="16">
    <source>
        <dbReference type="PROSITE" id="PS50113"/>
    </source>
</evidence>
<evidence type="ECO:0000256" key="11">
    <source>
        <dbReference type="PROSITE-ProRule" id="PRU00169"/>
    </source>
</evidence>
<keyword evidence="5" id="KW-0547">Nucleotide-binding</keyword>
<dbReference type="PROSITE" id="PS50110">
    <property type="entry name" value="RESPONSE_REGULATORY"/>
    <property type="match status" value="1"/>
</dbReference>
<feature type="domain" description="PAS" evidence="15">
    <location>
        <begin position="232"/>
        <end position="277"/>
    </location>
</feature>
<dbReference type="OrthoDB" id="9801651at2"/>
<evidence type="ECO:0000256" key="7">
    <source>
        <dbReference type="ARBA" id="ARBA00022840"/>
    </source>
</evidence>
<dbReference type="PANTHER" id="PTHR45339:SF1">
    <property type="entry name" value="HYBRID SIGNAL TRANSDUCTION HISTIDINE KINASE J"/>
    <property type="match status" value="1"/>
</dbReference>
<dbReference type="GO" id="GO:0005524">
    <property type="term" value="F:ATP binding"/>
    <property type="evidence" value="ECO:0007669"/>
    <property type="project" value="UniProtKB-KW"/>
</dbReference>
<keyword evidence="8" id="KW-0902">Two-component regulatory system</keyword>
<keyword evidence="7" id="KW-0067">ATP-binding</keyword>
<dbReference type="InterPro" id="IPR005467">
    <property type="entry name" value="His_kinase_dom"/>
</dbReference>
<organism evidence="17 18">
    <name type="scientific">Epibacterium ulvae</name>
    <dbReference type="NCBI Taxonomy" id="1156985"/>
    <lineage>
        <taxon>Bacteria</taxon>
        <taxon>Pseudomonadati</taxon>
        <taxon>Pseudomonadota</taxon>
        <taxon>Alphaproteobacteria</taxon>
        <taxon>Rhodobacterales</taxon>
        <taxon>Roseobacteraceae</taxon>
        <taxon>Epibacterium</taxon>
    </lineage>
</organism>
<feature type="transmembrane region" description="Helical" evidence="12">
    <location>
        <begin position="38"/>
        <end position="67"/>
    </location>
</feature>
<dbReference type="SMART" id="SM00388">
    <property type="entry name" value="HisKA"/>
    <property type="match status" value="1"/>
</dbReference>
<dbReference type="PANTHER" id="PTHR45339">
    <property type="entry name" value="HYBRID SIGNAL TRANSDUCTION HISTIDINE KINASE J"/>
    <property type="match status" value="1"/>
</dbReference>
<keyword evidence="12" id="KW-0472">Membrane</keyword>
<dbReference type="Pfam" id="PF00512">
    <property type="entry name" value="HisKA"/>
    <property type="match status" value="1"/>
</dbReference>
<keyword evidence="6" id="KW-0418">Kinase</keyword>
<evidence type="ECO:0000256" key="5">
    <source>
        <dbReference type="ARBA" id="ARBA00022741"/>
    </source>
</evidence>
<accession>A0A1G5RJ51</accession>
<dbReference type="Pfam" id="PF13426">
    <property type="entry name" value="PAS_9"/>
    <property type="match status" value="1"/>
</dbReference>
<dbReference type="CDD" id="cd00130">
    <property type="entry name" value="PAS"/>
    <property type="match status" value="1"/>
</dbReference>
<keyword evidence="18" id="KW-1185">Reference proteome</keyword>
<dbReference type="SUPFAM" id="SSF55785">
    <property type="entry name" value="PYP-like sensor domain (PAS domain)"/>
    <property type="match status" value="1"/>
</dbReference>
<dbReference type="SUPFAM" id="SSF47384">
    <property type="entry name" value="Homodimeric domain of signal transducing histidine kinase"/>
    <property type="match status" value="1"/>
</dbReference>
<evidence type="ECO:0000256" key="4">
    <source>
        <dbReference type="ARBA" id="ARBA00022679"/>
    </source>
</evidence>
<dbReference type="SUPFAM" id="SSF52172">
    <property type="entry name" value="CheY-like"/>
    <property type="match status" value="1"/>
</dbReference>
<feature type="modified residue" description="4-aspartylphosphate" evidence="11">
    <location>
        <position position="666"/>
    </location>
</feature>
<feature type="transmembrane region" description="Helical" evidence="12">
    <location>
        <begin position="149"/>
        <end position="166"/>
    </location>
</feature>
<dbReference type="InterPro" id="IPR001610">
    <property type="entry name" value="PAC"/>
</dbReference>
<dbReference type="SMART" id="SM00387">
    <property type="entry name" value="HATPase_c"/>
    <property type="match status" value="1"/>
</dbReference>
<dbReference type="InterPro" id="IPR000700">
    <property type="entry name" value="PAS-assoc_C"/>
</dbReference>
<dbReference type="SMART" id="SM00091">
    <property type="entry name" value="PAS"/>
    <property type="match status" value="1"/>
</dbReference>
<keyword evidence="4" id="KW-0808">Transferase</keyword>
<name>A0A1G5RJ51_9RHOB</name>
<feature type="transmembrane region" description="Helical" evidence="12">
    <location>
        <begin position="178"/>
        <end position="200"/>
    </location>
</feature>
<dbReference type="CDD" id="cd00082">
    <property type="entry name" value="HisKA"/>
    <property type="match status" value="1"/>
</dbReference>
<evidence type="ECO:0000259" key="15">
    <source>
        <dbReference type="PROSITE" id="PS50112"/>
    </source>
</evidence>
<dbReference type="EC" id="2.7.13.3" evidence="2"/>
<evidence type="ECO:0000256" key="8">
    <source>
        <dbReference type="ARBA" id="ARBA00023012"/>
    </source>
</evidence>
<dbReference type="FunFam" id="3.30.565.10:FF:000010">
    <property type="entry name" value="Sensor histidine kinase RcsC"/>
    <property type="match status" value="1"/>
</dbReference>
<dbReference type="InterPro" id="IPR000014">
    <property type="entry name" value="PAS"/>
</dbReference>
<comment type="catalytic activity">
    <reaction evidence="1">
        <text>ATP + protein L-histidine = ADP + protein N-phospho-L-histidine.</text>
        <dbReference type="EC" id="2.7.13.3"/>
    </reaction>
</comment>
<feature type="domain" description="Response regulatory" evidence="14">
    <location>
        <begin position="617"/>
        <end position="732"/>
    </location>
</feature>
<evidence type="ECO:0000259" key="13">
    <source>
        <dbReference type="PROSITE" id="PS50109"/>
    </source>
</evidence>
<dbReference type="PROSITE" id="PS50112">
    <property type="entry name" value="PAS"/>
    <property type="match status" value="1"/>
</dbReference>
<dbReference type="CDD" id="cd17546">
    <property type="entry name" value="REC_hyHK_CKI1_RcsC-like"/>
    <property type="match status" value="1"/>
</dbReference>
<dbReference type="CDD" id="cd16922">
    <property type="entry name" value="HATPase_EvgS-ArcB-TorS-like"/>
    <property type="match status" value="1"/>
</dbReference>
<dbReference type="SMART" id="SM00086">
    <property type="entry name" value="PAC"/>
    <property type="match status" value="1"/>
</dbReference>
<evidence type="ECO:0000256" key="1">
    <source>
        <dbReference type="ARBA" id="ARBA00000085"/>
    </source>
</evidence>
<evidence type="ECO:0000313" key="18">
    <source>
        <dbReference type="Proteomes" id="UP000198767"/>
    </source>
</evidence>
<dbReference type="Gene3D" id="3.30.450.20">
    <property type="entry name" value="PAS domain"/>
    <property type="match status" value="1"/>
</dbReference>
<sequence>MNVEDPLTLFYRKHSTEGLMWRYAEIKTNLFWRKKVGTALWCGLVAFALSPWLGMVCFLLVCTGDLIDYGCLRLALRPNLPPSVLRRLRRVSVLTAILQSSLFGIAACLPLVFQLPDPDMWSPIFTIALLVSAGVSSCMSLAVHKVASAARLVFLFLAPVVVMLYTTPHLFDVLSVRVLDLAGIAIFLGSIFWLAVRVALRHRNSRRNHLKTAQQQQELTRVNTRLQEQEKAARQLALVAESANDSVMIMGPDGAITWVNDSFTRITGFSFREAVGRCPRELLNGEGTSPETIEKLRCSIKNATPIRLEICIRRKDGEQVWLETSQVPMVNVRGELETLIAVERDITETKKHETEMEQARLAAEEGARSKAEFLATMSHEIRTPLNGVIGMAQLLEQADLGQEQREQVETIRSSAGVLLGLINDILDLSRLDAQEMQLCVEDFDLKHCLDSCLRLLHPLAAEKGIGLRLDLDPTLMSQLRGDDRRLTQVLVNIIGNAIKFTDEGEVVVRAASKVSSCGVELQFSVTDTGIGIAEDNLKCVFERFSQADAAISRRFGGTGLGLTISQKLVRAMGGEISVASTLGQGSEFNFSIYVQKAQKLVQPRPEVVESSDLSHLRILIAEDNKVNRVLVDKFLKQTNALRAFALDGAEAIEMTKSFKPDLILMDVSMPEVNGLEATRAIRQLPISQPHIIALTANAFEEDRKACFQAGMDDFMTKPLNRSDLLARLSQVSQSLSKTRAH</sequence>
<keyword evidence="12" id="KW-0812">Transmembrane</keyword>
<evidence type="ECO:0000256" key="10">
    <source>
        <dbReference type="ARBA" id="ARBA00068150"/>
    </source>
</evidence>
<dbReference type="InterPro" id="IPR036097">
    <property type="entry name" value="HisK_dim/P_sf"/>
</dbReference>
<evidence type="ECO:0000256" key="6">
    <source>
        <dbReference type="ARBA" id="ARBA00022777"/>
    </source>
</evidence>